<name>A0AAD3DY46_9CHLO</name>
<feature type="transmembrane region" description="Helical" evidence="1">
    <location>
        <begin position="67"/>
        <end position="92"/>
    </location>
</feature>
<keyword evidence="1" id="KW-0812">Transmembrane</keyword>
<sequence>SIETGNPAWQVVQWTLWRLPVVRLYGYDSYIRVMYVMVVAVVLAVLGLVALTVAMRKQEQSKWFRKAAAVMHVVYDVMFIVLYVAFFDYFVFAANCNFTMTVKDHVHFTGVMCFEMPHLLHLSVALATAIILLGVTALMIVASSELNPVSRIYLASPSAATRLKTLAARAAYVGAAAGFRCWPKPQAVTMAIAVGMVCWWNFRRLPFYRPDVNIVWCGMWSGILFTAIMHAVMVFAKDRSSSEQHRRDSTILVLRLIFPVAAAGSSLCALLSWQVMRPAKKFVNLDPAVKIQRIHKFDGVQEVETLSRVMRKFDQDGIVDQEAAALGETIIKAGMRLLPSSPFLLILYANFLLDVRKDG</sequence>
<feature type="transmembrane region" description="Helical" evidence="1">
    <location>
        <begin position="256"/>
        <end position="273"/>
    </location>
</feature>
<evidence type="ECO:0000256" key="1">
    <source>
        <dbReference type="SAM" id="Phobius"/>
    </source>
</evidence>
<dbReference type="InterPro" id="IPR052994">
    <property type="entry name" value="Tiny_macrocysts_regulators"/>
</dbReference>
<keyword evidence="3" id="KW-1185">Reference proteome</keyword>
<evidence type="ECO:0000313" key="3">
    <source>
        <dbReference type="Proteomes" id="UP001054857"/>
    </source>
</evidence>
<evidence type="ECO:0000313" key="2">
    <source>
        <dbReference type="EMBL" id="GFR49209.1"/>
    </source>
</evidence>
<comment type="caution">
    <text evidence="2">The sequence shown here is derived from an EMBL/GenBank/DDBJ whole genome shotgun (WGS) entry which is preliminary data.</text>
</comment>
<accession>A0AAD3DY46</accession>
<feature type="transmembrane region" description="Helical" evidence="1">
    <location>
        <begin position="185"/>
        <end position="202"/>
    </location>
</feature>
<reference evidence="2 3" key="1">
    <citation type="journal article" date="2021" name="Sci. Rep.">
        <title>Genome sequencing of the multicellular alga Astrephomene provides insights into convergent evolution of germ-soma differentiation.</title>
        <authorList>
            <person name="Yamashita S."/>
            <person name="Yamamoto K."/>
            <person name="Matsuzaki R."/>
            <person name="Suzuki S."/>
            <person name="Yamaguchi H."/>
            <person name="Hirooka S."/>
            <person name="Minakuchi Y."/>
            <person name="Miyagishima S."/>
            <person name="Kawachi M."/>
            <person name="Toyoda A."/>
            <person name="Nozaki H."/>
        </authorList>
    </citation>
    <scope>NUCLEOTIDE SEQUENCE [LARGE SCALE GENOMIC DNA]</scope>
    <source>
        <strain evidence="2 3">NIES-4017</strain>
    </source>
</reference>
<dbReference type="EMBL" id="BMAR01000028">
    <property type="protein sequence ID" value="GFR49209.1"/>
    <property type="molecule type" value="Genomic_DNA"/>
</dbReference>
<feature type="transmembrane region" description="Helical" evidence="1">
    <location>
        <begin position="214"/>
        <end position="236"/>
    </location>
</feature>
<feature type="transmembrane region" description="Helical" evidence="1">
    <location>
        <begin position="119"/>
        <end position="142"/>
    </location>
</feature>
<dbReference type="PANTHER" id="PTHR31600:SF2">
    <property type="entry name" value="GAMETE ENRICHED GENE 10 PROTEIN-RELATED"/>
    <property type="match status" value="1"/>
</dbReference>
<proteinExistence type="predicted"/>
<organism evidence="2 3">
    <name type="scientific">Astrephomene gubernaculifera</name>
    <dbReference type="NCBI Taxonomy" id="47775"/>
    <lineage>
        <taxon>Eukaryota</taxon>
        <taxon>Viridiplantae</taxon>
        <taxon>Chlorophyta</taxon>
        <taxon>core chlorophytes</taxon>
        <taxon>Chlorophyceae</taxon>
        <taxon>CS clade</taxon>
        <taxon>Chlamydomonadales</taxon>
        <taxon>Astrephomenaceae</taxon>
        <taxon>Astrephomene</taxon>
    </lineage>
</organism>
<feature type="non-terminal residue" evidence="2">
    <location>
        <position position="359"/>
    </location>
</feature>
<protein>
    <submittedName>
        <fullName evidence="2">Uncharacterized protein</fullName>
    </submittedName>
</protein>
<feature type="non-terminal residue" evidence="2">
    <location>
        <position position="1"/>
    </location>
</feature>
<keyword evidence="1" id="KW-1133">Transmembrane helix</keyword>
<keyword evidence="1" id="KW-0472">Membrane</keyword>
<dbReference type="PANTHER" id="PTHR31600">
    <property type="entry name" value="TINY MACROCYSTS PROTEIN B-RELATED"/>
    <property type="match status" value="1"/>
</dbReference>
<dbReference type="Proteomes" id="UP001054857">
    <property type="component" value="Unassembled WGS sequence"/>
</dbReference>
<feature type="transmembrane region" description="Helical" evidence="1">
    <location>
        <begin position="33"/>
        <end position="55"/>
    </location>
</feature>
<dbReference type="AlphaFoldDB" id="A0AAD3DY46"/>
<gene>
    <name evidence="2" type="ORF">Agub_g11123</name>
</gene>